<reference evidence="4 5" key="1">
    <citation type="submission" date="2017-06" db="EMBL/GenBank/DDBJ databases">
        <title>Draft genome of Pseudomonas nitroreducens DF05.</title>
        <authorList>
            <person name="Iyer R."/>
        </authorList>
    </citation>
    <scope>NUCLEOTIDE SEQUENCE [LARGE SCALE GENOMIC DNA]</scope>
    <source>
        <strain evidence="4 5">DF05</strain>
    </source>
</reference>
<sequence length="163" mass="18471">MLTQAFAYKCWSDRRTLDAVAQIDPGRFPEEYAFALQQLNHMAIVEDLFRARLSGAADPHPATNTEAVPGLDELRERLLVSGQWYVEQLAALTAERAREVIRFRFTDGRSGSLTREEMFFHILNHATYHRGSIARALDQAGVAHPADTYTVFVHATQPERREG</sequence>
<dbReference type="PANTHER" id="PTHR37302:SF1">
    <property type="entry name" value="PROTEIN DINB"/>
    <property type="match status" value="1"/>
</dbReference>
<dbReference type="Pfam" id="PF05163">
    <property type="entry name" value="DinB"/>
    <property type="match status" value="1"/>
</dbReference>
<gene>
    <name evidence="4" type="ORF">CEG18_24135</name>
</gene>
<evidence type="ECO:0000256" key="3">
    <source>
        <dbReference type="PIRSR" id="PIRSR607837-1"/>
    </source>
</evidence>
<evidence type="ECO:0000256" key="1">
    <source>
        <dbReference type="ARBA" id="ARBA00008635"/>
    </source>
</evidence>
<keyword evidence="2 3" id="KW-0479">Metal-binding</keyword>
<dbReference type="EMBL" id="NJBA01000009">
    <property type="protein sequence ID" value="OWP48481.1"/>
    <property type="molecule type" value="Genomic_DNA"/>
</dbReference>
<dbReference type="SUPFAM" id="SSF109854">
    <property type="entry name" value="DinB/YfiT-like putative metalloenzymes"/>
    <property type="match status" value="1"/>
</dbReference>
<dbReference type="AlphaFoldDB" id="A0A246F5T2"/>
<dbReference type="InterPro" id="IPR007837">
    <property type="entry name" value="DinB"/>
</dbReference>
<feature type="binding site" evidence="3">
    <location>
        <position position="41"/>
    </location>
    <ligand>
        <name>a divalent metal cation</name>
        <dbReference type="ChEBI" id="CHEBI:60240"/>
    </ligand>
</feature>
<protein>
    <submittedName>
        <fullName evidence="4">Damage-inducible protein DinB</fullName>
    </submittedName>
</protein>
<comment type="similarity">
    <text evidence="1">Belongs to the DinB family.</text>
</comment>
<dbReference type="STRING" id="46680.GCA_000807755_01810"/>
<dbReference type="RefSeq" id="WP_088421052.1">
    <property type="nucleotide sequence ID" value="NZ_NJBA01000009.1"/>
</dbReference>
<dbReference type="InterPro" id="IPR034660">
    <property type="entry name" value="DinB/YfiT-like"/>
</dbReference>
<evidence type="ECO:0000313" key="4">
    <source>
        <dbReference type="EMBL" id="OWP48481.1"/>
    </source>
</evidence>
<dbReference type="GO" id="GO:0046872">
    <property type="term" value="F:metal ion binding"/>
    <property type="evidence" value="ECO:0007669"/>
    <property type="project" value="UniProtKB-KW"/>
</dbReference>
<feature type="binding site" evidence="3">
    <location>
        <position position="125"/>
    </location>
    <ligand>
        <name>a divalent metal cation</name>
        <dbReference type="ChEBI" id="CHEBI:60240"/>
    </ligand>
</feature>
<accession>A0A246F5T2</accession>
<dbReference type="Gene3D" id="1.20.120.450">
    <property type="entry name" value="dinb family like domain"/>
    <property type="match status" value="1"/>
</dbReference>
<dbReference type="Proteomes" id="UP000198145">
    <property type="component" value="Unassembled WGS sequence"/>
</dbReference>
<feature type="binding site" evidence="3">
    <location>
        <position position="129"/>
    </location>
    <ligand>
        <name>a divalent metal cation</name>
        <dbReference type="ChEBI" id="CHEBI:60240"/>
    </ligand>
</feature>
<organism evidence="4 5">
    <name type="scientific">Pseudomonas nitroreducens</name>
    <dbReference type="NCBI Taxonomy" id="46680"/>
    <lineage>
        <taxon>Bacteria</taxon>
        <taxon>Pseudomonadati</taxon>
        <taxon>Pseudomonadota</taxon>
        <taxon>Gammaproteobacteria</taxon>
        <taxon>Pseudomonadales</taxon>
        <taxon>Pseudomonadaceae</taxon>
        <taxon>Pseudomonas</taxon>
    </lineage>
</organism>
<evidence type="ECO:0000313" key="5">
    <source>
        <dbReference type="Proteomes" id="UP000198145"/>
    </source>
</evidence>
<name>A0A246F5T2_PSENT</name>
<proteinExistence type="inferred from homology"/>
<evidence type="ECO:0000256" key="2">
    <source>
        <dbReference type="ARBA" id="ARBA00022723"/>
    </source>
</evidence>
<dbReference type="PANTHER" id="PTHR37302">
    <property type="entry name" value="SLR1116 PROTEIN"/>
    <property type="match status" value="1"/>
</dbReference>
<dbReference type="eggNOG" id="COG2318">
    <property type="taxonomic scope" value="Bacteria"/>
</dbReference>
<comment type="caution">
    <text evidence="4">The sequence shown here is derived from an EMBL/GenBank/DDBJ whole genome shotgun (WGS) entry which is preliminary data.</text>
</comment>